<dbReference type="InterPro" id="IPR025269">
    <property type="entry name" value="SAM-like_dom"/>
</dbReference>
<sequence length="407" mass="47402">MASVSFVLKEPNSKEETLVYLLFRFSNSKLKFSTGEKILPKFWNPEKQKAKETKQFPEFPEFNSRLDNIEKWIKSIYRKLLNDEEEITLDKLRAELTKKVKPQAEVKKLDLIAFADELIKNTSKKPNTVKNYKQALVKLKEFKEAKRKPLEFESINLEFYNDFTKYLQERGFSINSIGGFIKNIKVFMNEATDRGLNKNLEYLNKRFRVIEEHSDTIYLTQEEITKIYELDLSENSRLERVRDLFIVGCNTGLRFSDLNQINSDNFISNGSQIKVKTEKTGETVIIPVGKRVKEILDKYKGVLPNSISNQKMNDYLKEICELAELCESVLVSITKGGKKVQESFKKHELISTHTARRSFATNLYLADVPSITIMKMTGHKTEKAFLKYIRLTQEQNAQKLVNHPFFN</sequence>
<evidence type="ECO:0000259" key="7">
    <source>
        <dbReference type="PROSITE" id="PS51900"/>
    </source>
</evidence>
<reference evidence="9" key="1">
    <citation type="journal article" date="2019" name="Int. J. Syst. Evol. Microbiol.">
        <title>The Global Catalogue of Microorganisms (GCM) 10K type strain sequencing project: providing services to taxonomists for standard genome sequencing and annotation.</title>
        <authorList>
            <consortium name="The Broad Institute Genomics Platform"/>
            <consortium name="The Broad Institute Genome Sequencing Center for Infectious Disease"/>
            <person name="Wu L."/>
            <person name="Ma J."/>
        </authorList>
    </citation>
    <scope>NUCLEOTIDE SEQUENCE [LARGE SCALE GENOMIC DNA]</scope>
    <source>
        <strain evidence="9">CGMCC 4.7393</strain>
    </source>
</reference>
<keyword evidence="4" id="KW-0233">DNA recombination</keyword>
<evidence type="ECO:0000256" key="2">
    <source>
        <dbReference type="ARBA" id="ARBA00022908"/>
    </source>
</evidence>
<evidence type="ECO:0000256" key="4">
    <source>
        <dbReference type="ARBA" id="ARBA00023172"/>
    </source>
</evidence>
<gene>
    <name evidence="8" type="ORF">ACFQHR_16135</name>
</gene>
<dbReference type="PROSITE" id="PS51900">
    <property type="entry name" value="CB"/>
    <property type="match status" value="1"/>
</dbReference>
<dbReference type="Gene3D" id="1.10.150.130">
    <property type="match status" value="1"/>
</dbReference>
<dbReference type="RefSeq" id="WP_066616598.1">
    <property type="nucleotide sequence ID" value="NZ_JBHSYQ010000015.1"/>
</dbReference>
<accession>A0ABW2DRF4</accession>
<name>A0ABW2DRF4_9BACT</name>
<evidence type="ECO:0000256" key="1">
    <source>
        <dbReference type="ARBA" id="ARBA00008857"/>
    </source>
</evidence>
<proteinExistence type="inferred from homology"/>
<keyword evidence="2" id="KW-0229">DNA integration</keyword>
<dbReference type="PROSITE" id="PS51898">
    <property type="entry name" value="TYR_RECOMBINASE"/>
    <property type="match status" value="1"/>
</dbReference>
<protein>
    <submittedName>
        <fullName evidence="8">Phage integrase SAM-like domain-containing protein</fullName>
    </submittedName>
</protein>
<evidence type="ECO:0000313" key="8">
    <source>
        <dbReference type="EMBL" id="MFC6999166.1"/>
    </source>
</evidence>
<dbReference type="CDD" id="cd01185">
    <property type="entry name" value="INTN1_C_like"/>
    <property type="match status" value="1"/>
</dbReference>
<keyword evidence="9" id="KW-1185">Reference proteome</keyword>
<dbReference type="SUPFAM" id="SSF56349">
    <property type="entry name" value="DNA breaking-rejoining enzymes"/>
    <property type="match status" value="1"/>
</dbReference>
<feature type="domain" description="Core-binding (CB)" evidence="7">
    <location>
        <begin position="109"/>
        <end position="192"/>
    </location>
</feature>
<dbReference type="PANTHER" id="PTHR30349">
    <property type="entry name" value="PHAGE INTEGRASE-RELATED"/>
    <property type="match status" value="1"/>
</dbReference>
<dbReference type="PANTHER" id="PTHR30349:SF64">
    <property type="entry name" value="PROPHAGE INTEGRASE INTD-RELATED"/>
    <property type="match status" value="1"/>
</dbReference>
<dbReference type="Pfam" id="PF00589">
    <property type="entry name" value="Phage_integrase"/>
    <property type="match status" value="1"/>
</dbReference>
<dbReference type="Proteomes" id="UP001596405">
    <property type="component" value="Unassembled WGS sequence"/>
</dbReference>
<dbReference type="InterPro" id="IPR002104">
    <property type="entry name" value="Integrase_catalytic"/>
</dbReference>
<organism evidence="8 9">
    <name type="scientific">Rufibacter roseus</name>
    <dbReference type="NCBI Taxonomy" id="1567108"/>
    <lineage>
        <taxon>Bacteria</taxon>
        <taxon>Pseudomonadati</taxon>
        <taxon>Bacteroidota</taxon>
        <taxon>Cytophagia</taxon>
        <taxon>Cytophagales</taxon>
        <taxon>Hymenobacteraceae</taxon>
        <taxon>Rufibacter</taxon>
    </lineage>
</organism>
<comment type="similarity">
    <text evidence="1">Belongs to the 'phage' integrase family.</text>
</comment>
<dbReference type="InterPro" id="IPR050090">
    <property type="entry name" value="Tyrosine_recombinase_XerCD"/>
</dbReference>
<feature type="domain" description="Tyr recombinase" evidence="6">
    <location>
        <begin position="214"/>
        <end position="401"/>
    </location>
</feature>
<dbReference type="InterPro" id="IPR010998">
    <property type="entry name" value="Integrase_recombinase_N"/>
</dbReference>
<dbReference type="InterPro" id="IPR011010">
    <property type="entry name" value="DNA_brk_join_enz"/>
</dbReference>
<dbReference type="InterPro" id="IPR044068">
    <property type="entry name" value="CB"/>
</dbReference>
<dbReference type="Pfam" id="PF13102">
    <property type="entry name" value="Phage_int_SAM_5"/>
    <property type="match status" value="1"/>
</dbReference>
<evidence type="ECO:0000256" key="5">
    <source>
        <dbReference type="PROSITE-ProRule" id="PRU01248"/>
    </source>
</evidence>
<dbReference type="InterPro" id="IPR035386">
    <property type="entry name" value="Arm-DNA-bind_5"/>
</dbReference>
<dbReference type="Gene3D" id="1.10.443.10">
    <property type="entry name" value="Intergrase catalytic core"/>
    <property type="match status" value="1"/>
</dbReference>
<evidence type="ECO:0000259" key="6">
    <source>
        <dbReference type="PROSITE" id="PS51898"/>
    </source>
</evidence>
<keyword evidence="3 5" id="KW-0238">DNA-binding</keyword>
<dbReference type="EMBL" id="JBHSYQ010000015">
    <property type="protein sequence ID" value="MFC6999166.1"/>
    <property type="molecule type" value="Genomic_DNA"/>
</dbReference>
<evidence type="ECO:0000313" key="9">
    <source>
        <dbReference type="Proteomes" id="UP001596405"/>
    </source>
</evidence>
<dbReference type="Pfam" id="PF17293">
    <property type="entry name" value="Arm-DNA-bind_5"/>
    <property type="match status" value="1"/>
</dbReference>
<dbReference type="InterPro" id="IPR013762">
    <property type="entry name" value="Integrase-like_cat_sf"/>
</dbReference>
<evidence type="ECO:0000256" key="3">
    <source>
        <dbReference type="ARBA" id="ARBA00023125"/>
    </source>
</evidence>
<comment type="caution">
    <text evidence="8">The sequence shown here is derived from an EMBL/GenBank/DDBJ whole genome shotgun (WGS) entry which is preliminary data.</text>
</comment>